<evidence type="ECO:0000256" key="3">
    <source>
        <dbReference type="ARBA" id="ARBA00022692"/>
    </source>
</evidence>
<sequence length="441" mass="45795">MSTPSSGLRHSLSPRLVGMIAVGGVIGAGLFVGSTAFLRQTGFLIIPLYTIAILLMIAQMRTLADMTARKPEAGSFIGQIRDALGARAGFIAGWGYVLYWCATAGSEIIAIGPLFNQLTGLPGPLGMGALVALTLITNLISARAYASGEAALSLTKLGALTLFIAVGVLSWCWPFISGIPTQNVGFPTASLIPAGIGTALAALPLLVQTLTGFEIATVAAMESPDPVRSVSHAARRLVPQVGFLHVASLALVLTIVPISALQPGHSPFTTALSHMGIPVGARILTAIVLVAVTSCLNSALFAASRVLYELAETKDAPSNCRTLSSSGVPTRAVIYTAILECIVAGLGILSPHDGYIMALSLSAMLIMFTYLFANAAQIHRLSASQTPGDTSKRMLAGITFAGFALTLLSIAFTASGRNDCLLSISTMAILWALAAITHRKH</sequence>
<feature type="transmembrane region" description="Helical" evidence="6">
    <location>
        <begin position="125"/>
        <end position="145"/>
    </location>
</feature>
<keyword evidence="5 6" id="KW-0472">Membrane</keyword>
<evidence type="ECO:0000256" key="5">
    <source>
        <dbReference type="ARBA" id="ARBA00023136"/>
    </source>
</evidence>
<dbReference type="RefSeq" id="WP_211680221.1">
    <property type="nucleotide sequence ID" value="NZ_JAGRQH010000001.1"/>
</dbReference>
<feature type="transmembrane region" description="Helical" evidence="6">
    <location>
        <begin position="328"/>
        <end position="349"/>
    </location>
</feature>
<dbReference type="PIRSF" id="PIRSF006060">
    <property type="entry name" value="AA_transporter"/>
    <property type="match status" value="1"/>
</dbReference>
<dbReference type="Pfam" id="PF00324">
    <property type="entry name" value="AA_permease"/>
    <property type="match status" value="1"/>
</dbReference>
<feature type="transmembrane region" description="Helical" evidence="6">
    <location>
        <begin position="355"/>
        <end position="373"/>
    </location>
</feature>
<evidence type="ECO:0000256" key="1">
    <source>
        <dbReference type="ARBA" id="ARBA00004141"/>
    </source>
</evidence>
<dbReference type="InterPro" id="IPR004841">
    <property type="entry name" value="AA-permease/SLC12A_dom"/>
</dbReference>
<keyword evidence="2" id="KW-0813">Transport</keyword>
<keyword evidence="9" id="KW-1185">Reference proteome</keyword>
<feature type="transmembrane region" description="Helical" evidence="6">
    <location>
        <begin position="84"/>
        <end position="105"/>
    </location>
</feature>
<feature type="transmembrane region" description="Helical" evidence="6">
    <location>
        <begin position="44"/>
        <end position="64"/>
    </location>
</feature>
<reference evidence="8 9" key="1">
    <citation type="submission" date="2021-04" db="EMBL/GenBank/DDBJ databases">
        <title>The complete genome sequence of Neokomagataea sp. TBRC 2177.</title>
        <authorList>
            <person name="Charoenyingcharoen P."/>
            <person name="Yukphan P."/>
        </authorList>
    </citation>
    <scope>NUCLEOTIDE SEQUENCE [LARGE SCALE GENOMIC DNA]</scope>
    <source>
        <strain evidence="8 9">TBRC 2177</strain>
    </source>
</reference>
<keyword evidence="4 6" id="KW-1133">Transmembrane helix</keyword>
<dbReference type="PANTHER" id="PTHR43495">
    <property type="entry name" value="GABA PERMEASE"/>
    <property type="match status" value="1"/>
</dbReference>
<dbReference type="EMBL" id="JAGRQH010000001">
    <property type="protein sequence ID" value="MBR0558728.1"/>
    <property type="molecule type" value="Genomic_DNA"/>
</dbReference>
<evidence type="ECO:0000256" key="4">
    <source>
        <dbReference type="ARBA" id="ARBA00022989"/>
    </source>
</evidence>
<evidence type="ECO:0000313" key="9">
    <source>
        <dbReference type="Proteomes" id="UP000677812"/>
    </source>
</evidence>
<feature type="transmembrane region" description="Helical" evidence="6">
    <location>
        <begin position="421"/>
        <end position="438"/>
    </location>
</feature>
<comment type="caution">
    <text evidence="8">The sequence shown here is derived from an EMBL/GenBank/DDBJ whole genome shotgun (WGS) entry which is preliminary data.</text>
</comment>
<comment type="subcellular location">
    <subcellularLocation>
        <location evidence="1">Membrane</location>
        <topology evidence="1">Multi-pass membrane protein</topology>
    </subcellularLocation>
</comment>
<feature type="transmembrane region" description="Helical" evidence="6">
    <location>
        <begin position="241"/>
        <end position="261"/>
    </location>
</feature>
<evidence type="ECO:0000256" key="2">
    <source>
        <dbReference type="ARBA" id="ARBA00022448"/>
    </source>
</evidence>
<protein>
    <submittedName>
        <fullName evidence="8">Amino acid permease</fullName>
    </submittedName>
</protein>
<feature type="domain" description="Amino acid permease/ SLC12A" evidence="7">
    <location>
        <begin position="17"/>
        <end position="413"/>
    </location>
</feature>
<dbReference type="Proteomes" id="UP000677812">
    <property type="component" value="Unassembled WGS sequence"/>
</dbReference>
<evidence type="ECO:0000256" key="6">
    <source>
        <dbReference type="SAM" id="Phobius"/>
    </source>
</evidence>
<gene>
    <name evidence="8" type="ORF">KB213_01450</name>
</gene>
<keyword evidence="3 6" id="KW-0812">Transmembrane</keyword>
<accession>A0ABS5E5B9</accession>
<feature type="transmembrane region" description="Helical" evidence="6">
    <location>
        <begin position="196"/>
        <end position="220"/>
    </location>
</feature>
<proteinExistence type="predicted"/>
<feature type="transmembrane region" description="Helical" evidence="6">
    <location>
        <begin position="394"/>
        <end position="415"/>
    </location>
</feature>
<organism evidence="8 9">
    <name type="scientific">Neokomagataea anthophila</name>
    <dbReference type="NCBI Taxonomy" id="2826925"/>
    <lineage>
        <taxon>Bacteria</taxon>
        <taxon>Pseudomonadati</taxon>
        <taxon>Pseudomonadota</taxon>
        <taxon>Alphaproteobacteria</taxon>
        <taxon>Acetobacterales</taxon>
        <taxon>Acetobacteraceae</taxon>
        <taxon>Neokomagataea</taxon>
    </lineage>
</organism>
<evidence type="ECO:0000259" key="7">
    <source>
        <dbReference type="Pfam" id="PF00324"/>
    </source>
</evidence>
<feature type="transmembrane region" description="Helical" evidence="6">
    <location>
        <begin position="157"/>
        <end position="176"/>
    </location>
</feature>
<feature type="transmembrane region" description="Helical" evidence="6">
    <location>
        <begin position="281"/>
        <end position="308"/>
    </location>
</feature>
<evidence type="ECO:0000313" key="8">
    <source>
        <dbReference type="EMBL" id="MBR0558728.1"/>
    </source>
</evidence>
<dbReference type="PANTHER" id="PTHR43495:SF5">
    <property type="entry name" value="GAMMA-AMINOBUTYRIC ACID PERMEASE"/>
    <property type="match status" value="1"/>
</dbReference>
<dbReference type="Gene3D" id="1.20.1740.10">
    <property type="entry name" value="Amino acid/polyamine transporter I"/>
    <property type="match status" value="1"/>
</dbReference>
<feature type="transmembrane region" description="Helical" evidence="6">
    <location>
        <begin position="16"/>
        <end position="38"/>
    </location>
</feature>
<name>A0ABS5E5B9_9PROT</name>